<proteinExistence type="predicted"/>
<reference evidence="2 3" key="1">
    <citation type="submission" date="2019-02" db="EMBL/GenBank/DDBJ databases">
        <title>Deep-cultivation of Planctomycetes and their phenomic and genomic characterization uncovers novel biology.</title>
        <authorList>
            <person name="Wiegand S."/>
            <person name="Jogler M."/>
            <person name="Boedeker C."/>
            <person name="Pinto D."/>
            <person name="Vollmers J."/>
            <person name="Rivas-Marin E."/>
            <person name="Kohn T."/>
            <person name="Peeters S.H."/>
            <person name="Heuer A."/>
            <person name="Rast P."/>
            <person name="Oberbeckmann S."/>
            <person name="Bunk B."/>
            <person name="Jeske O."/>
            <person name="Meyerdierks A."/>
            <person name="Storesund J.E."/>
            <person name="Kallscheuer N."/>
            <person name="Luecker S."/>
            <person name="Lage O.M."/>
            <person name="Pohl T."/>
            <person name="Merkel B.J."/>
            <person name="Hornburger P."/>
            <person name="Mueller R.-W."/>
            <person name="Bruemmer F."/>
            <person name="Labrenz M."/>
            <person name="Spormann A.M."/>
            <person name="Op den Camp H."/>
            <person name="Overmann J."/>
            <person name="Amann R."/>
            <person name="Jetten M.S.M."/>
            <person name="Mascher T."/>
            <person name="Medema M.H."/>
            <person name="Devos D.P."/>
            <person name="Kaster A.-K."/>
            <person name="Ovreas L."/>
            <person name="Rohde M."/>
            <person name="Galperin M.Y."/>
            <person name="Jogler C."/>
        </authorList>
    </citation>
    <scope>NUCLEOTIDE SEQUENCE [LARGE SCALE GENOMIC DNA]</scope>
    <source>
        <strain evidence="2 3">Pan216</strain>
    </source>
</reference>
<keyword evidence="3" id="KW-1185">Reference proteome</keyword>
<sequence length="188" mass="20679" precursor="true">MRRTLTSAATLLMTLTVGLATAQAADEKYEQVRIGPATYDISSTWTRQNPKSRMRLVQYGLPAAKGDEGKKAELVVFYFGPGGGGSVADNLERWKGQFSSTEGQPKEETFKVGDFKVTTLDITGTFKDKPAPFLPDFVERKGYRMLVAIVDTPEEGAYYFKITGPKATVGAQYDNWMKMLKSVKPAGS</sequence>
<protein>
    <recommendedName>
        <fullName evidence="4">PsbP C-terminal domain-containing protein</fullName>
    </recommendedName>
</protein>
<gene>
    <name evidence="2" type="ORF">Pan216_31410</name>
</gene>
<dbReference type="Proteomes" id="UP000317093">
    <property type="component" value="Chromosome"/>
</dbReference>
<dbReference type="AlphaFoldDB" id="A0A518B5M5"/>
<name>A0A518B5M5_9BACT</name>
<evidence type="ECO:0000313" key="2">
    <source>
        <dbReference type="EMBL" id="QDU62274.1"/>
    </source>
</evidence>
<feature type="chain" id="PRO_5022098743" description="PsbP C-terminal domain-containing protein" evidence="1">
    <location>
        <begin position="25"/>
        <end position="188"/>
    </location>
</feature>
<organism evidence="2 3">
    <name type="scientific">Kolteria novifilia</name>
    <dbReference type="NCBI Taxonomy" id="2527975"/>
    <lineage>
        <taxon>Bacteria</taxon>
        <taxon>Pseudomonadati</taxon>
        <taxon>Planctomycetota</taxon>
        <taxon>Planctomycetia</taxon>
        <taxon>Kolteriales</taxon>
        <taxon>Kolteriaceae</taxon>
        <taxon>Kolteria</taxon>
    </lineage>
</organism>
<dbReference type="KEGG" id="knv:Pan216_31410"/>
<evidence type="ECO:0008006" key="4">
    <source>
        <dbReference type="Google" id="ProtNLM"/>
    </source>
</evidence>
<dbReference type="EMBL" id="CP036279">
    <property type="protein sequence ID" value="QDU62274.1"/>
    <property type="molecule type" value="Genomic_DNA"/>
</dbReference>
<evidence type="ECO:0000313" key="3">
    <source>
        <dbReference type="Proteomes" id="UP000317093"/>
    </source>
</evidence>
<evidence type="ECO:0000256" key="1">
    <source>
        <dbReference type="SAM" id="SignalP"/>
    </source>
</evidence>
<dbReference type="RefSeq" id="WP_145258902.1">
    <property type="nucleotide sequence ID" value="NZ_CP036279.1"/>
</dbReference>
<dbReference type="OrthoDB" id="5764172at2"/>
<accession>A0A518B5M5</accession>
<feature type="signal peptide" evidence="1">
    <location>
        <begin position="1"/>
        <end position="24"/>
    </location>
</feature>
<keyword evidence="1" id="KW-0732">Signal</keyword>